<name>A0AAD9UTW6_ACRCE</name>
<dbReference type="PANTHER" id="PTHR34615">
    <property type="entry name" value="PX DOMAIN-CONTAINING PROTEIN"/>
    <property type="match status" value="1"/>
</dbReference>
<proteinExistence type="predicted"/>
<evidence type="ECO:0000313" key="2">
    <source>
        <dbReference type="Proteomes" id="UP001249851"/>
    </source>
</evidence>
<dbReference type="PANTHER" id="PTHR34615:SF1">
    <property type="entry name" value="PX DOMAIN-CONTAINING PROTEIN"/>
    <property type="match status" value="1"/>
</dbReference>
<organism evidence="1 2">
    <name type="scientific">Acropora cervicornis</name>
    <name type="common">Staghorn coral</name>
    <dbReference type="NCBI Taxonomy" id="6130"/>
    <lineage>
        <taxon>Eukaryota</taxon>
        <taxon>Metazoa</taxon>
        <taxon>Cnidaria</taxon>
        <taxon>Anthozoa</taxon>
        <taxon>Hexacorallia</taxon>
        <taxon>Scleractinia</taxon>
        <taxon>Astrocoeniina</taxon>
        <taxon>Acroporidae</taxon>
        <taxon>Acropora</taxon>
    </lineage>
</organism>
<protein>
    <submittedName>
        <fullName evidence="1">Uncharacterized protein</fullName>
    </submittedName>
</protein>
<keyword evidence="2" id="KW-1185">Reference proteome</keyword>
<dbReference type="Proteomes" id="UP001249851">
    <property type="component" value="Unassembled WGS sequence"/>
</dbReference>
<evidence type="ECO:0000313" key="1">
    <source>
        <dbReference type="EMBL" id="KAK2549796.1"/>
    </source>
</evidence>
<gene>
    <name evidence="1" type="ORF">P5673_029615</name>
</gene>
<accession>A0AAD9UTW6</accession>
<reference evidence="1" key="2">
    <citation type="journal article" date="2023" name="Science">
        <title>Genomic signatures of disease resistance in endangered staghorn corals.</title>
        <authorList>
            <person name="Vollmer S.V."/>
            <person name="Selwyn J.D."/>
            <person name="Despard B.A."/>
            <person name="Roesel C.L."/>
        </authorList>
    </citation>
    <scope>NUCLEOTIDE SEQUENCE</scope>
    <source>
        <strain evidence="1">K2</strain>
    </source>
</reference>
<comment type="caution">
    <text evidence="1">The sequence shown here is derived from an EMBL/GenBank/DDBJ whole genome shotgun (WGS) entry which is preliminary data.</text>
</comment>
<reference evidence="1" key="1">
    <citation type="journal article" date="2023" name="G3 (Bethesda)">
        <title>Whole genome assembly and annotation of the endangered Caribbean coral Acropora cervicornis.</title>
        <authorList>
            <person name="Selwyn J.D."/>
            <person name="Vollmer S.V."/>
        </authorList>
    </citation>
    <scope>NUCLEOTIDE SEQUENCE</scope>
    <source>
        <strain evidence="1">K2</strain>
    </source>
</reference>
<sequence length="119" mass="13553">MKIDKAGSAKPPAGDFVLFKLKDESIDDTEFALLYDLNSSENLEFPYWKYGCLDLDSMTEFEHKAEFRFFKNNIYLMGEVLDIPDTMKCPNGVLVDGMEALSVLLKPFAYPCRFADMVA</sequence>
<dbReference type="AlphaFoldDB" id="A0AAD9UTW6"/>
<dbReference type="EMBL" id="JARQWQ010000120">
    <property type="protein sequence ID" value="KAK2549796.1"/>
    <property type="molecule type" value="Genomic_DNA"/>
</dbReference>